<feature type="region of interest" description="Disordered" evidence="1">
    <location>
        <begin position="806"/>
        <end position="832"/>
    </location>
</feature>
<evidence type="ECO:0008006" key="4">
    <source>
        <dbReference type="Google" id="ProtNLM"/>
    </source>
</evidence>
<gene>
    <name evidence="2" type="ORF">SUNI508_02812</name>
</gene>
<keyword evidence="3" id="KW-1185">Reference proteome</keyword>
<dbReference type="EMBL" id="JARVKF010000002">
    <property type="protein sequence ID" value="KAK9426371.1"/>
    <property type="molecule type" value="Genomic_DNA"/>
</dbReference>
<feature type="region of interest" description="Disordered" evidence="1">
    <location>
        <begin position="1024"/>
        <end position="1050"/>
    </location>
</feature>
<dbReference type="Proteomes" id="UP001408356">
    <property type="component" value="Unassembled WGS sequence"/>
</dbReference>
<feature type="compositionally biased region" description="Polar residues" evidence="1">
    <location>
        <begin position="687"/>
        <end position="696"/>
    </location>
</feature>
<feature type="region of interest" description="Disordered" evidence="1">
    <location>
        <begin position="885"/>
        <end position="904"/>
    </location>
</feature>
<evidence type="ECO:0000313" key="3">
    <source>
        <dbReference type="Proteomes" id="UP001408356"/>
    </source>
</evidence>
<feature type="region of interest" description="Disordered" evidence="1">
    <location>
        <begin position="674"/>
        <end position="696"/>
    </location>
</feature>
<feature type="region of interest" description="Disordered" evidence="1">
    <location>
        <begin position="434"/>
        <end position="559"/>
    </location>
</feature>
<sequence>MTFDAPGMETLRDRRMSLVEEPIYCAAYDDGEEILCLGSDEALSRPERVAKRLRYEDHALRYLRGQRPRLLSASLRGPFDRASGWRNPWLPENQVIRNRNDSANHIPAPQPSKTPVHTNDTSKICLEIVGALVHQTPATRDSLQCHLPSPHSHRELELEFADDPQLHTDTRSRIQEWAKNVPVDNFQRDDFWAPADGIADIFDGGATPKRPAGKDWLKSKLYKRRRKDCTSFVTASTPTPAPAPLSGDEAARAVTFGSLGRPSQITATASYSSGQNTPGSCAGTRLEGSFNRPSSKGKAYANDQSRKTRSPPHNVAVKMSAFPMDPDKEHQQTSTSSNCDASNARSSALPSETLQPVTGSSLGLTVAAQGQQTDHDELDANKINVEFSHKAHNQHNIEQQTVPSEQGDVSFESHLDRSFHYKARTVKQDAVKLGNESMVGNQSQPAQTATPESEDHSETVGVHQLEASDGTERDSLKQHIYGNSREPPVHHSVAQQEGTGKPEEELQTATSLGKAKDSFPELKEAAMCEGTTLLGETDNSESNQQKLDAPQRLPGSVNEIESISNGGKIVLEVVKQTPRASSQRPWTEGMADEGSTLIGDVTEVDASTPLRIARPPERLEAVKSIPQPVSALGPEVPRPELREKLETSLCVNELPGNPSKAQQPTEASLLNDTLGARDVPMPGRTPPLSNTLPAKTNCSVPHLEELSSANGNEVVPDDVSDAEDSIVMVPLSQAEWTVLDCTDVPTHPVNDFPEQSELASINIESVVQEESLREGPGAVVVQSPWIPNGRDIKVEAAGEREWVSWSLPASVSDSPMEPTPQPETGSSRREPLARTVDGQVHVAALHNSEVLRLPLVREPSQISLGSPKEQQSSWNTPNNHAMNTVQQEVPSSPSHQPLPINSSSATSTALHHACIAPNIPSVSVGLFNISQPELPAQPATPLETDGRQRTPEPNLSIKSFATFNTPSPERRRISKHLRLSGDRLPSTQMLADAANNNPWNSVRSSLRSSVRSRSRLRVSFALLPGEDSDNDAPERSAHSTTKTVASPPPLSILDAEDGDVSDHFHKHFDAVKQKTTNDKMNTKFRFESRLLPSESQQKPLSPEVGMMAQAFKEADEQHKLRSSSGPDIMMDEPQDEVNDEHGAGPQSPWRNEGQGQGTDDVTAVLQNLDDFLNPRWDVEAEMDKAGTADGIENQRQEPSPGLLRGNVWDVL</sequence>
<feature type="compositionally biased region" description="Polar residues" evidence="1">
    <location>
        <begin position="438"/>
        <end position="451"/>
    </location>
</feature>
<feature type="compositionally biased region" description="Polar residues" evidence="1">
    <location>
        <begin position="951"/>
        <end position="967"/>
    </location>
</feature>
<evidence type="ECO:0000256" key="1">
    <source>
        <dbReference type="SAM" id="MobiDB-lite"/>
    </source>
</evidence>
<feature type="compositionally biased region" description="Polar residues" evidence="1">
    <location>
        <begin position="268"/>
        <end position="279"/>
    </location>
</feature>
<feature type="region of interest" description="Disordered" evidence="1">
    <location>
        <begin position="1115"/>
        <end position="1211"/>
    </location>
</feature>
<feature type="region of interest" description="Disordered" evidence="1">
    <location>
        <begin position="576"/>
        <end position="600"/>
    </location>
</feature>
<feature type="compositionally biased region" description="Acidic residues" evidence="1">
    <location>
        <begin position="1129"/>
        <end position="1138"/>
    </location>
</feature>
<feature type="compositionally biased region" description="Basic and acidic residues" evidence="1">
    <location>
        <begin position="514"/>
        <end position="526"/>
    </location>
</feature>
<feature type="compositionally biased region" description="Polar residues" evidence="1">
    <location>
        <begin position="885"/>
        <end position="901"/>
    </location>
</feature>
<evidence type="ECO:0000313" key="2">
    <source>
        <dbReference type="EMBL" id="KAK9426371.1"/>
    </source>
</evidence>
<comment type="caution">
    <text evidence="2">The sequence shown here is derived from an EMBL/GenBank/DDBJ whole genome shotgun (WGS) entry which is preliminary data.</text>
</comment>
<accession>A0ABR2VIR7</accession>
<proteinExistence type="predicted"/>
<organism evidence="2 3">
    <name type="scientific">Seiridium unicorne</name>
    <dbReference type="NCBI Taxonomy" id="138068"/>
    <lineage>
        <taxon>Eukaryota</taxon>
        <taxon>Fungi</taxon>
        <taxon>Dikarya</taxon>
        <taxon>Ascomycota</taxon>
        <taxon>Pezizomycotina</taxon>
        <taxon>Sordariomycetes</taxon>
        <taxon>Xylariomycetidae</taxon>
        <taxon>Amphisphaeriales</taxon>
        <taxon>Sporocadaceae</taxon>
        <taxon>Seiridium</taxon>
    </lineage>
</organism>
<feature type="region of interest" description="Disordered" evidence="1">
    <location>
        <begin position="935"/>
        <end position="972"/>
    </location>
</feature>
<feature type="compositionally biased region" description="Basic and acidic residues" evidence="1">
    <location>
        <begin position="1176"/>
        <end position="1186"/>
    </location>
</feature>
<feature type="region of interest" description="Disordered" evidence="1">
    <location>
        <begin position="268"/>
        <end position="357"/>
    </location>
</feature>
<protein>
    <recommendedName>
        <fullName evidence="4">Protamine P1</fullName>
    </recommendedName>
</protein>
<reference evidence="2 3" key="1">
    <citation type="journal article" date="2024" name="J. Plant Pathol.">
        <title>Sequence and assembly of the genome of Seiridium unicorne, isolate CBS 538.82, causal agent of cypress canker disease.</title>
        <authorList>
            <person name="Scali E."/>
            <person name="Rocca G.D."/>
            <person name="Danti R."/>
            <person name="Garbelotto M."/>
            <person name="Barberini S."/>
            <person name="Baroncelli R."/>
            <person name="Emiliani G."/>
        </authorList>
    </citation>
    <scope>NUCLEOTIDE SEQUENCE [LARGE SCALE GENOMIC DNA]</scope>
    <source>
        <strain evidence="2 3">BM-138-508</strain>
    </source>
</reference>
<feature type="compositionally biased region" description="Polar residues" evidence="1">
    <location>
        <begin position="332"/>
        <end position="357"/>
    </location>
</feature>
<name>A0ABR2VIR7_9PEZI</name>